<protein>
    <submittedName>
        <fullName evidence="2">Uncharacterized protein</fullName>
    </submittedName>
</protein>
<reference evidence="2" key="1">
    <citation type="submission" date="2016-10" db="EMBL/GenBank/DDBJ databases">
        <title>Sequence of Gallionella enrichment culture.</title>
        <authorList>
            <person name="Poehlein A."/>
            <person name="Muehling M."/>
            <person name="Daniel R."/>
        </authorList>
    </citation>
    <scope>NUCLEOTIDE SEQUENCE</scope>
</reference>
<sequence>MGLSTDIVLRDAQSLTRPGLKPSPPASAPASDDPKDPLQSPRQNAERVENALDALKRAARLTGVNLNDDDIKIGMNMIIVDDRFRRG</sequence>
<evidence type="ECO:0000313" key="2">
    <source>
        <dbReference type="EMBL" id="OIQ94735.1"/>
    </source>
</evidence>
<dbReference type="AlphaFoldDB" id="A0A1J5RRX9"/>
<organism evidence="2">
    <name type="scientific">mine drainage metagenome</name>
    <dbReference type="NCBI Taxonomy" id="410659"/>
    <lineage>
        <taxon>unclassified sequences</taxon>
        <taxon>metagenomes</taxon>
        <taxon>ecological metagenomes</taxon>
    </lineage>
</organism>
<evidence type="ECO:0000256" key="1">
    <source>
        <dbReference type="SAM" id="MobiDB-lite"/>
    </source>
</evidence>
<accession>A0A1J5RRX9</accession>
<proteinExistence type="predicted"/>
<feature type="region of interest" description="Disordered" evidence="1">
    <location>
        <begin position="13"/>
        <end position="45"/>
    </location>
</feature>
<gene>
    <name evidence="2" type="ORF">GALL_232890</name>
</gene>
<dbReference type="EMBL" id="MLJW01000180">
    <property type="protein sequence ID" value="OIQ94735.1"/>
    <property type="molecule type" value="Genomic_DNA"/>
</dbReference>
<comment type="caution">
    <text evidence="2">The sequence shown here is derived from an EMBL/GenBank/DDBJ whole genome shotgun (WGS) entry which is preliminary data.</text>
</comment>
<name>A0A1J5RRX9_9ZZZZ</name>